<comment type="caution">
    <text evidence="2">The sequence shown here is derived from an EMBL/GenBank/DDBJ whole genome shotgun (WGS) entry which is preliminary data.</text>
</comment>
<keyword evidence="1" id="KW-0732">Signal</keyword>
<organism evidence="2 3">
    <name type="scientific">Lutispora saccharofermentans</name>
    <dbReference type="NCBI Taxonomy" id="3024236"/>
    <lineage>
        <taxon>Bacteria</taxon>
        <taxon>Bacillati</taxon>
        <taxon>Bacillota</taxon>
        <taxon>Clostridia</taxon>
        <taxon>Lutisporales</taxon>
        <taxon>Lutisporaceae</taxon>
        <taxon>Lutispora</taxon>
    </lineage>
</organism>
<dbReference type="EMBL" id="JAJEKE010000002">
    <property type="protein sequence ID" value="MCQ1528782.1"/>
    <property type="molecule type" value="Genomic_DNA"/>
</dbReference>
<protein>
    <recommendedName>
        <fullName evidence="4">Lipoprotein</fullName>
    </recommendedName>
</protein>
<dbReference type="RefSeq" id="WP_255226299.1">
    <property type="nucleotide sequence ID" value="NZ_JAJEKE010000002.1"/>
</dbReference>
<reference evidence="2 3" key="1">
    <citation type="submission" date="2021-10" db="EMBL/GenBank/DDBJ databases">
        <title>Lutispora strain m25 sp. nov., a thermophilic, non-spore-forming bacterium isolated from a lab-scale methanogenic bioreactor digesting anaerobic sludge.</title>
        <authorList>
            <person name="El Houari A."/>
            <person name="Mcdonald J."/>
        </authorList>
    </citation>
    <scope>NUCLEOTIDE SEQUENCE [LARGE SCALE GENOMIC DNA]</scope>
    <source>
        <strain evidence="3">m25</strain>
    </source>
</reference>
<name>A0ABT1NBZ4_9FIRM</name>
<evidence type="ECO:0000313" key="3">
    <source>
        <dbReference type="Proteomes" id="UP001651880"/>
    </source>
</evidence>
<sequence>MKKIFIMVVVVSMLIIGCTNTNSQLNIDTETQIPFLTYYQEQDKKIDAKLSMWDIDQGTITFSDDLVYPIENHNGFVEPIIWDGNKKLILHKTAIPKGSYESESKVIEKYPMDSIYGRDIIAVRNRTADGEVPDYDLFLNCSDGVVEKKVKAQYQTIDGKKEDIMFENDGLRYIDFNKNTGEITLMFSNWEECYLLYVGKCNINNINDIQWKKIVLPDAEQTGGGYSVYPDNSVLIDSRYYIGTAQALTEVDIDTGESKINERSIQTCKSTVKEGKFVPDYLKNRVQIVGGYKDIVILDIELYGDKQPESLICAIQDGEFKGAIHIREDEVWNVIDSEKKVTGIIDNKNKKLYKEFGTGTFALTLPVPFLY</sequence>
<dbReference type="PROSITE" id="PS51257">
    <property type="entry name" value="PROKAR_LIPOPROTEIN"/>
    <property type="match status" value="1"/>
</dbReference>
<proteinExistence type="predicted"/>
<evidence type="ECO:0008006" key="4">
    <source>
        <dbReference type="Google" id="ProtNLM"/>
    </source>
</evidence>
<accession>A0ABT1NBZ4</accession>
<feature type="signal peptide" evidence="1">
    <location>
        <begin position="1"/>
        <end position="23"/>
    </location>
</feature>
<evidence type="ECO:0000256" key="1">
    <source>
        <dbReference type="SAM" id="SignalP"/>
    </source>
</evidence>
<gene>
    <name evidence="2" type="ORF">LJD61_04375</name>
</gene>
<evidence type="ECO:0000313" key="2">
    <source>
        <dbReference type="EMBL" id="MCQ1528782.1"/>
    </source>
</evidence>
<keyword evidence="3" id="KW-1185">Reference proteome</keyword>
<dbReference type="Proteomes" id="UP001651880">
    <property type="component" value="Unassembled WGS sequence"/>
</dbReference>
<feature type="chain" id="PRO_5047332618" description="Lipoprotein" evidence="1">
    <location>
        <begin position="24"/>
        <end position="371"/>
    </location>
</feature>